<evidence type="ECO:0000256" key="2">
    <source>
        <dbReference type="ARBA" id="ARBA00022723"/>
    </source>
</evidence>
<evidence type="ECO:0000313" key="6">
    <source>
        <dbReference type="Proteomes" id="UP000076874"/>
    </source>
</evidence>
<keyword evidence="2" id="KW-0479">Metal-binding</keyword>
<dbReference type="EMBL" id="AZHD01000014">
    <property type="protein sequence ID" value="OAA57408.1"/>
    <property type="molecule type" value="Genomic_DNA"/>
</dbReference>
<dbReference type="InterPro" id="IPR006913">
    <property type="entry name" value="CENP-V/GFA"/>
</dbReference>
<reference evidence="5 6" key="1">
    <citation type="journal article" date="2016" name="Genome Biol. Evol.">
        <title>Divergent and convergent evolution of fungal pathogenicity.</title>
        <authorList>
            <person name="Shang Y."/>
            <person name="Xiao G."/>
            <person name="Zheng P."/>
            <person name="Cen K."/>
            <person name="Zhan S."/>
            <person name="Wang C."/>
        </authorList>
    </citation>
    <scope>NUCLEOTIDE SEQUENCE [LARGE SCALE GENOMIC DNA]</scope>
    <source>
        <strain evidence="5 6">RCEF 264</strain>
    </source>
</reference>
<dbReference type="PANTHER" id="PTHR28620:SF1">
    <property type="entry name" value="CENP-V_GFA DOMAIN-CONTAINING PROTEIN"/>
    <property type="match status" value="1"/>
</dbReference>
<sequence length="193" mass="22348">MSTVHNERKPFTGSCLCGFIKYIVYLRFPPALTSGETDEMHARNANSIRLRKCNCNTCHKMGIFHLRLADAANDFILLSPLDPFNDLGDYLCGNKILHWFFCKTCGVRCFFFMGEGRVVDRDIDGETRKVWVPAEDFVEEENGYLSVNATSLDPGQEGLDLREWHEKGWIHYLDMLDKKEENSWERPHRGGMY</sequence>
<name>A0A167Q8R4_9HYPO</name>
<dbReference type="InterPro" id="IPR011057">
    <property type="entry name" value="Mss4-like_sf"/>
</dbReference>
<organism evidence="5 6">
    <name type="scientific">Niveomyces insectorum RCEF 264</name>
    <dbReference type="NCBI Taxonomy" id="1081102"/>
    <lineage>
        <taxon>Eukaryota</taxon>
        <taxon>Fungi</taxon>
        <taxon>Dikarya</taxon>
        <taxon>Ascomycota</taxon>
        <taxon>Pezizomycotina</taxon>
        <taxon>Sordariomycetes</taxon>
        <taxon>Hypocreomycetidae</taxon>
        <taxon>Hypocreales</taxon>
        <taxon>Cordycipitaceae</taxon>
        <taxon>Niveomyces</taxon>
    </lineage>
</organism>
<keyword evidence="3" id="KW-0862">Zinc</keyword>
<proteinExistence type="inferred from homology"/>
<dbReference type="AlphaFoldDB" id="A0A167Q8R4"/>
<comment type="caution">
    <text evidence="5">The sequence shown here is derived from an EMBL/GenBank/DDBJ whole genome shotgun (WGS) entry which is preliminary data.</text>
</comment>
<dbReference type="Proteomes" id="UP000076874">
    <property type="component" value="Unassembled WGS sequence"/>
</dbReference>
<comment type="similarity">
    <text evidence="1">Belongs to the Gfa family.</text>
</comment>
<dbReference type="InterPro" id="IPR052355">
    <property type="entry name" value="CENP-V-like"/>
</dbReference>
<dbReference type="PANTHER" id="PTHR28620">
    <property type="entry name" value="CENTROMERE PROTEIN V"/>
    <property type="match status" value="1"/>
</dbReference>
<dbReference type="PROSITE" id="PS51891">
    <property type="entry name" value="CENP_V_GFA"/>
    <property type="match status" value="1"/>
</dbReference>
<protein>
    <submittedName>
        <fullName evidence="5">Mss4-like protein</fullName>
    </submittedName>
</protein>
<dbReference type="STRING" id="1081102.A0A167Q8R4"/>
<dbReference type="GO" id="GO:0016846">
    <property type="term" value="F:carbon-sulfur lyase activity"/>
    <property type="evidence" value="ECO:0007669"/>
    <property type="project" value="InterPro"/>
</dbReference>
<evidence type="ECO:0000259" key="4">
    <source>
        <dbReference type="PROSITE" id="PS51891"/>
    </source>
</evidence>
<accession>A0A167Q8R4</accession>
<evidence type="ECO:0000256" key="3">
    <source>
        <dbReference type="ARBA" id="ARBA00022833"/>
    </source>
</evidence>
<keyword evidence="6" id="KW-1185">Reference proteome</keyword>
<evidence type="ECO:0000256" key="1">
    <source>
        <dbReference type="ARBA" id="ARBA00005495"/>
    </source>
</evidence>
<evidence type="ECO:0000313" key="5">
    <source>
        <dbReference type="EMBL" id="OAA57408.1"/>
    </source>
</evidence>
<feature type="domain" description="CENP-V/GFA" evidence="4">
    <location>
        <begin position="11"/>
        <end position="165"/>
    </location>
</feature>
<dbReference type="Gene3D" id="2.170.150.70">
    <property type="match status" value="1"/>
</dbReference>
<gene>
    <name evidence="5" type="ORF">SPI_07067</name>
</gene>
<dbReference type="OrthoDB" id="3930719at2759"/>
<dbReference type="SUPFAM" id="SSF51316">
    <property type="entry name" value="Mss4-like"/>
    <property type="match status" value="1"/>
</dbReference>
<dbReference type="GO" id="GO:0046872">
    <property type="term" value="F:metal ion binding"/>
    <property type="evidence" value="ECO:0007669"/>
    <property type="project" value="UniProtKB-KW"/>
</dbReference>